<organism evidence="1">
    <name type="scientific">Anguilla anguilla</name>
    <name type="common">European freshwater eel</name>
    <name type="synonym">Muraena anguilla</name>
    <dbReference type="NCBI Taxonomy" id="7936"/>
    <lineage>
        <taxon>Eukaryota</taxon>
        <taxon>Metazoa</taxon>
        <taxon>Chordata</taxon>
        <taxon>Craniata</taxon>
        <taxon>Vertebrata</taxon>
        <taxon>Euteleostomi</taxon>
        <taxon>Actinopterygii</taxon>
        <taxon>Neopterygii</taxon>
        <taxon>Teleostei</taxon>
        <taxon>Anguilliformes</taxon>
        <taxon>Anguillidae</taxon>
        <taxon>Anguilla</taxon>
    </lineage>
</organism>
<name>A0A0E9SW16_ANGAN</name>
<accession>A0A0E9SW16</accession>
<reference evidence="1" key="2">
    <citation type="journal article" date="2015" name="Fish Shellfish Immunol.">
        <title>Early steps in the European eel (Anguilla anguilla)-Vibrio vulnificus interaction in the gills: Role of the RtxA13 toxin.</title>
        <authorList>
            <person name="Callol A."/>
            <person name="Pajuelo D."/>
            <person name="Ebbesson L."/>
            <person name="Teles M."/>
            <person name="MacKenzie S."/>
            <person name="Amaro C."/>
        </authorList>
    </citation>
    <scope>NUCLEOTIDE SEQUENCE</scope>
</reference>
<evidence type="ECO:0000313" key="1">
    <source>
        <dbReference type="EMBL" id="JAH44835.1"/>
    </source>
</evidence>
<dbReference type="EMBL" id="GBXM01073794">
    <property type="protein sequence ID" value="JAH34783.1"/>
    <property type="molecule type" value="Transcribed_RNA"/>
</dbReference>
<dbReference type="EMBL" id="GBXM01063742">
    <property type="protein sequence ID" value="JAH44835.1"/>
    <property type="molecule type" value="Transcribed_RNA"/>
</dbReference>
<proteinExistence type="predicted"/>
<dbReference type="AlphaFoldDB" id="A0A0E9SW16"/>
<dbReference type="EMBL" id="GBXM01071051">
    <property type="protein sequence ID" value="JAH37526.1"/>
    <property type="molecule type" value="Transcribed_RNA"/>
</dbReference>
<dbReference type="EMBL" id="GBXM01073271">
    <property type="protein sequence ID" value="JAH35306.1"/>
    <property type="molecule type" value="Transcribed_RNA"/>
</dbReference>
<reference evidence="1" key="1">
    <citation type="submission" date="2014-11" db="EMBL/GenBank/DDBJ databases">
        <authorList>
            <person name="Amaro Gonzalez C."/>
        </authorList>
    </citation>
    <scope>NUCLEOTIDE SEQUENCE</scope>
</reference>
<sequence length="35" mass="3903">MICPMLLTHKPEISFCSCKETLGSSLEGAQCQVWM</sequence>
<protein>
    <submittedName>
        <fullName evidence="1">Uncharacterized protein</fullName>
    </submittedName>
</protein>